<keyword evidence="4" id="KW-0862">Zinc</keyword>
<organism evidence="6 7">
    <name type="scientific">Tianweitania populi</name>
    <dbReference type="NCBI Taxonomy" id="1607949"/>
    <lineage>
        <taxon>Bacteria</taxon>
        <taxon>Pseudomonadati</taxon>
        <taxon>Pseudomonadota</taxon>
        <taxon>Alphaproteobacteria</taxon>
        <taxon>Hyphomicrobiales</taxon>
        <taxon>Phyllobacteriaceae</taxon>
        <taxon>Tianweitania</taxon>
    </lineage>
</organism>
<evidence type="ECO:0000256" key="1">
    <source>
        <dbReference type="ARBA" id="ARBA00007749"/>
    </source>
</evidence>
<dbReference type="Pfam" id="PF00753">
    <property type="entry name" value="Lactamase_B"/>
    <property type="match status" value="1"/>
</dbReference>
<comment type="caution">
    <text evidence="6">The sequence shown here is derived from an EMBL/GenBank/DDBJ whole genome shotgun (WGS) entry which is preliminary data.</text>
</comment>
<dbReference type="SMART" id="SM00849">
    <property type="entry name" value="Lactamase_B"/>
    <property type="match status" value="1"/>
</dbReference>
<reference evidence="6" key="2">
    <citation type="submission" date="2020-09" db="EMBL/GenBank/DDBJ databases">
        <authorList>
            <person name="Sun Q."/>
            <person name="Kim S."/>
        </authorList>
    </citation>
    <scope>NUCLEOTIDE SEQUENCE</scope>
    <source>
        <strain evidence="6">KCTC 42249</strain>
    </source>
</reference>
<feature type="domain" description="Metallo-beta-lactamase" evidence="5">
    <location>
        <begin position="100"/>
        <end position="290"/>
    </location>
</feature>
<evidence type="ECO:0000259" key="5">
    <source>
        <dbReference type="SMART" id="SM00849"/>
    </source>
</evidence>
<dbReference type="InterPro" id="IPR006311">
    <property type="entry name" value="TAT_signal"/>
</dbReference>
<keyword evidence="2" id="KW-0479">Metal-binding</keyword>
<dbReference type="SUPFAM" id="SSF56281">
    <property type="entry name" value="Metallo-hydrolase/oxidoreductase"/>
    <property type="match status" value="1"/>
</dbReference>
<name>A0A8J3DS79_9HYPH</name>
<dbReference type="PANTHER" id="PTHR42978:SF6">
    <property type="entry name" value="QUORUM-QUENCHING LACTONASE YTNP-RELATED"/>
    <property type="match status" value="1"/>
</dbReference>
<dbReference type="CDD" id="cd07720">
    <property type="entry name" value="OPHC2-like_MBL-fold"/>
    <property type="match status" value="1"/>
</dbReference>
<dbReference type="PROSITE" id="PS51318">
    <property type="entry name" value="TAT"/>
    <property type="match status" value="1"/>
</dbReference>
<evidence type="ECO:0000313" key="7">
    <source>
        <dbReference type="Proteomes" id="UP000630142"/>
    </source>
</evidence>
<accession>A0A8J3DS79</accession>
<evidence type="ECO:0000313" key="6">
    <source>
        <dbReference type="EMBL" id="GHD05664.1"/>
    </source>
</evidence>
<dbReference type="InterPro" id="IPR051013">
    <property type="entry name" value="MBL_superfamily_lactonases"/>
</dbReference>
<dbReference type="GO" id="GO:0046872">
    <property type="term" value="F:metal ion binding"/>
    <property type="evidence" value="ECO:0007669"/>
    <property type="project" value="UniProtKB-KW"/>
</dbReference>
<dbReference type="Proteomes" id="UP000630142">
    <property type="component" value="Unassembled WGS sequence"/>
</dbReference>
<evidence type="ECO:0000256" key="4">
    <source>
        <dbReference type="ARBA" id="ARBA00022833"/>
    </source>
</evidence>
<evidence type="ECO:0000256" key="2">
    <source>
        <dbReference type="ARBA" id="ARBA00022723"/>
    </source>
</evidence>
<sequence>MTNAFDRRSLFKLGAAAGTAALVAPQIMTRAAFADAPQRPEVGNAGFHRFNLGSFEVTVLLDGIRPGDGPYPTFGADQKAEDVEALMVENFLPPKRMINQFNPVLVNTGSELVLFDTGMGPDGRQAGMGQLTRRIADSGYSPADITTVVITHMHGDHINGLIEGDQPAFIGARYVTGQTEWDFWTSPDRKGTPAEGNAKAVQAKVVPLKDKTTFIQDKATVTPGITAMAAPGHTPGHMVFMLESQGRKLLLTADTANHFVASLQRPDWEVSFDVDKAQAAATRKTIFGMLASEKMPFIGYHMPHPSVGYVEPLAEGFRFVPATYQFQV</sequence>
<protein>
    <submittedName>
        <fullName evidence="6">MBL fold metallo-hydrolase</fullName>
    </submittedName>
</protein>
<dbReference type="RefSeq" id="WP_189501012.1">
    <property type="nucleotide sequence ID" value="NZ_BMZQ01000001.1"/>
</dbReference>
<evidence type="ECO:0000256" key="3">
    <source>
        <dbReference type="ARBA" id="ARBA00022801"/>
    </source>
</evidence>
<comment type="similarity">
    <text evidence="1">Belongs to the metallo-beta-lactamase superfamily.</text>
</comment>
<dbReference type="AlphaFoldDB" id="A0A8J3DS79"/>
<gene>
    <name evidence="6" type="ORF">GCM10016234_02010</name>
</gene>
<dbReference type="InterPro" id="IPR036866">
    <property type="entry name" value="RibonucZ/Hydroxyglut_hydro"/>
</dbReference>
<dbReference type="InterPro" id="IPR001279">
    <property type="entry name" value="Metallo-B-lactamas"/>
</dbReference>
<dbReference type="PANTHER" id="PTHR42978">
    <property type="entry name" value="QUORUM-QUENCHING LACTONASE YTNP-RELATED-RELATED"/>
    <property type="match status" value="1"/>
</dbReference>
<dbReference type="Gene3D" id="3.60.15.10">
    <property type="entry name" value="Ribonuclease Z/Hydroxyacylglutathione hydrolase-like"/>
    <property type="match status" value="1"/>
</dbReference>
<keyword evidence="3" id="KW-0378">Hydrolase</keyword>
<reference evidence="6" key="1">
    <citation type="journal article" date="2014" name="Int. J. Syst. Evol. Microbiol.">
        <title>Complete genome sequence of Corynebacterium casei LMG S-19264T (=DSM 44701T), isolated from a smear-ripened cheese.</title>
        <authorList>
            <consortium name="US DOE Joint Genome Institute (JGI-PGF)"/>
            <person name="Walter F."/>
            <person name="Albersmeier A."/>
            <person name="Kalinowski J."/>
            <person name="Ruckert C."/>
        </authorList>
    </citation>
    <scope>NUCLEOTIDE SEQUENCE</scope>
    <source>
        <strain evidence="6">KCTC 42249</strain>
    </source>
</reference>
<dbReference type="EMBL" id="BMZQ01000001">
    <property type="protein sequence ID" value="GHD05664.1"/>
    <property type="molecule type" value="Genomic_DNA"/>
</dbReference>
<keyword evidence="7" id="KW-1185">Reference proteome</keyword>
<proteinExistence type="inferred from homology"/>
<dbReference type="GO" id="GO:0016787">
    <property type="term" value="F:hydrolase activity"/>
    <property type="evidence" value="ECO:0007669"/>
    <property type="project" value="UniProtKB-KW"/>
</dbReference>